<keyword evidence="1" id="KW-0812">Transmembrane</keyword>
<evidence type="ECO:0000313" key="2">
    <source>
        <dbReference type="EMBL" id="MFC6754941.1"/>
    </source>
</evidence>
<feature type="transmembrane region" description="Helical" evidence="1">
    <location>
        <begin position="135"/>
        <end position="158"/>
    </location>
</feature>
<evidence type="ECO:0000313" key="3">
    <source>
        <dbReference type="Proteomes" id="UP001596442"/>
    </source>
</evidence>
<name>A0ABD5SEX9_9EURY</name>
<keyword evidence="1" id="KW-1133">Transmembrane helix</keyword>
<feature type="transmembrane region" description="Helical" evidence="1">
    <location>
        <begin position="53"/>
        <end position="75"/>
    </location>
</feature>
<dbReference type="Proteomes" id="UP001596442">
    <property type="component" value="Unassembled WGS sequence"/>
</dbReference>
<accession>A0ABD5SEX9</accession>
<gene>
    <name evidence="2" type="ORF">ACFQEU_15965</name>
</gene>
<dbReference type="EMBL" id="JBHSWW010000440">
    <property type="protein sequence ID" value="MFC6754941.1"/>
    <property type="molecule type" value="Genomic_DNA"/>
</dbReference>
<evidence type="ECO:0000256" key="1">
    <source>
        <dbReference type="SAM" id="Phobius"/>
    </source>
</evidence>
<dbReference type="AlphaFoldDB" id="A0ABD5SEX9"/>
<evidence type="ECO:0008006" key="4">
    <source>
        <dbReference type="Google" id="ProtNLM"/>
    </source>
</evidence>
<proteinExistence type="predicted"/>
<feature type="non-terminal residue" evidence="2">
    <location>
        <position position="170"/>
    </location>
</feature>
<keyword evidence="3" id="KW-1185">Reference proteome</keyword>
<feature type="transmembrane region" description="Helical" evidence="1">
    <location>
        <begin position="14"/>
        <end position="33"/>
    </location>
</feature>
<protein>
    <recommendedName>
        <fullName evidence="4">Yip1 domain-containing protein</fullName>
    </recommendedName>
</protein>
<reference evidence="2 3" key="1">
    <citation type="journal article" date="2019" name="Int. J. Syst. Evol. Microbiol.">
        <title>The Global Catalogue of Microorganisms (GCM) 10K type strain sequencing project: providing services to taxonomists for standard genome sequencing and annotation.</title>
        <authorList>
            <consortium name="The Broad Institute Genomics Platform"/>
            <consortium name="The Broad Institute Genome Sequencing Center for Infectious Disease"/>
            <person name="Wu L."/>
            <person name="Ma J."/>
        </authorList>
    </citation>
    <scope>NUCLEOTIDE SEQUENCE [LARGE SCALE GENOMIC DNA]</scope>
    <source>
        <strain evidence="2 3">CGMCC 1.3239</strain>
    </source>
</reference>
<feature type="transmembrane region" description="Helical" evidence="1">
    <location>
        <begin position="109"/>
        <end position="129"/>
    </location>
</feature>
<sequence length="170" mass="18058">MPSTPRESPRYRDVFRTAVVPFCTIWFPSVHYLTRNLSTASLYPHVEPTASTYARWGLAALALSTVIGVATGYLVQRVVVVPSNDTNVSTAHPDDPLFWRALLLDGRTLRVYLSFVGVIGLWAVANVAGVGPGTVAALLTLLVVPFALPILLLAPLAIGSHAAVVVGLGA</sequence>
<comment type="caution">
    <text evidence="2">The sequence shown here is derived from an EMBL/GenBank/DDBJ whole genome shotgun (WGS) entry which is preliminary data.</text>
</comment>
<keyword evidence="1" id="KW-0472">Membrane</keyword>
<dbReference type="RefSeq" id="WP_379783765.1">
    <property type="nucleotide sequence ID" value="NZ_JBHSWW010000440.1"/>
</dbReference>
<organism evidence="2 3">
    <name type="scientific">Halorubrum tibetense</name>
    <dbReference type="NCBI Taxonomy" id="175631"/>
    <lineage>
        <taxon>Archaea</taxon>
        <taxon>Methanobacteriati</taxon>
        <taxon>Methanobacteriota</taxon>
        <taxon>Stenosarchaea group</taxon>
        <taxon>Halobacteria</taxon>
        <taxon>Halobacteriales</taxon>
        <taxon>Haloferacaceae</taxon>
        <taxon>Halorubrum</taxon>
    </lineage>
</organism>